<reference evidence="2 3" key="1">
    <citation type="journal article" date="2012" name="Science">
        <title>The Paleozoic origin of enzymatic lignin decomposition reconstructed from 31 fungal genomes.</title>
        <authorList>
            <person name="Floudas D."/>
            <person name="Binder M."/>
            <person name="Riley R."/>
            <person name="Barry K."/>
            <person name="Blanchette R.A."/>
            <person name="Henrissat B."/>
            <person name="Martinez A.T."/>
            <person name="Otillar R."/>
            <person name="Spatafora J.W."/>
            <person name="Yadav J.S."/>
            <person name="Aerts A."/>
            <person name="Benoit I."/>
            <person name="Boyd A."/>
            <person name="Carlson A."/>
            <person name="Copeland A."/>
            <person name="Coutinho P.M."/>
            <person name="de Vries R.P."/>
            <person name="Ferreira P."/>
            <person name="Findley K."/>
            <person name="Foster B."/>
            <person name="Gaskell J."/>
            <person name="Glotzer D."/>
            <person name="Gorecki P."/>
            <person name="Heitman J."/>
            <person name="Hesse C."/>
            <person name="Hori C."/>
            <person name="Igarashi K."/>
            <person name="Jurgens J.A."/>
            <person name="Kallen N."/>
            <person name="Kersten P."/>
            <person name="Kohler A."/>
            <person name="Kuees U."/>
            <person name="Kumar T.K.A."/>
            <person name="Kuo A."/>
            <person name="LaButti K."/>
            <person name="Larrondo L.F."/>
            <person name="Lindquist E."/>
            <person name="Ling A."/>
            <person name="Lombard V."/>
            <person name="Lucas S."/>
            <person name="Lundell T."/>
            <person name="Martin R."/>
            <person name="McLaughlin D.J."/>
            <person name="Morgenstern I."/>
            <person name="Morin E."/>
            <person name="Murat C."/>
            <person name="Nagy L.G."/>
            <person name="Nolan M."/>
            <person name="Ohm R.A."/>
            <person name="Patyshakuliyeva A."/>
            <person name="Rokas A."/>
            <person name="Ruiz-Duenas F.J."/>
            <person name="Sabat G."/>
            <person name="Salamov A."/>
            <person name="Samejima M."/>
            <person name="Schmutz J."/>
            <person name="Slot J.C."/>
            <person name="St John F."/>
            <person name="Stenlid J."/>
            <person name="Sun H."/>
            <person name="Sun S."/>
            <person name="Syed K."/>
            <person name="Tsang A."/>
            <person name="Wiebenga A."/>
            <person name="Young D."/>
            <person name="Pisabarro A."/>
            <person name="Eastwood D.C."/>
            <person name="Martin F."/>
            <person name="Cullen D."/>
            <person name="Grigoriev I.V."/>
            <person name="Hibbett D.S."/>
        </authorList>
    </citation>
    <scope>NUCLEOTIDE SEQUENCE [LARGE SCALE GENOMIC DNA]</scope>
    <source>
        <strain evidence="2 3">ATCC 11539</strain>
    </source>
</reference>
<name>S7R7B2_GLOTA</name>
<dbReference type="STRING" id="670483.S7R7B2"/>
<dbReference type="GO" id="GO:0010181">
    <property type="term" value="F:FMN binding"/>
    <property type="evidence" value="ECO:0007669"/>
    <property type="project" value="InterPro"/>
</dbReference>
<accession>S7R7B2</accession>
<evidence type="ECO:0000313" key="2">
    <source>
        <dbReference type="EMBL" id="EPQ50275.1"/>
    </source>
</evidence>
<dbReference type="KEGG" id="gtr:GLOTRDRAFT_112738"/>
<dbReference type="PANTHER" id="PTHR28243">
    <property type="entry name" value="AGL049CP"/>
    <property type="match status" value="1"/>
</dbReference>
<dbReference type="Gene3D" id="2.30.110.10">
    <property type="entry name" value="Electron Transport, Fmn-binding Protein, Chain A"/>
    <property type="match status" value="1"/>
</dbReference>
<dbReference type="OMA" id="PENKGHI"/>
<gene>
    <name evidence="2" type="ORF">GLOTRDRAFT_112738</name>
</gene>
<dbReference type="GeneID" id="19299601"/>
<dbReference type="AlphaFoldDB" id="S7R7B2"/>
<dbReference type="OrthoDB" id="434253at2759"/>
<dbReference type="RefSeq" id="XP_007871256.1">
    <property type="nucleotide sequence ID" value="XM_007873065.1"/>
</dbReference>
<dbReference type="EMBL" id="KB469319">
    <property type="protein sequence ID" value="EPQ50275.1"/>
    <property type="molecule type" value="Genomic_DNA"/>
</dbReference>
<proteinExistence type="predicted"/>
<dbReference type="InterPro" id="IPR024624">
    <property type="entry name" value="Pyridox_Oxase_Alr4036_FMN-bd"/>
</dbReference>
<protein>
    <recommendedName>
        <fullName evidence="1">Pyridoxamine 5'-phosphate oxidase Alr4036 family FMN-binding domain-containing protein</fullName>
    </recommendedName>
</protein>
<dbReference type="SUPFAM" id="SSF50475">
    <property type="entry name" value="FMN-binding split barrel"/>
    <property type="match status" value="1"/>
</dbReference>
<dbReference type="Proteomes" id="UP000030669">
    <property type="component" value="Unassembled WGS sequence"/>
</dbReference>
<feature type="domain" description="Pyridoxamine 5'-phosphate oxidase Alr4036 family FMN-binding" evidence="1">
    <location>
        <begin position="17"/>
        <end position="98"/>
    </location>
</feature>
<dbReference type="InterPro" id="IPR012349">
    <property type="entry name" value="Split_barrel_FMN-bd"/>
</dbReference>
<dbReference type="HOGENOM" id="CLU_058669_1_1_1"/>
<keyword evidence="3" id="KW-1185">Reference proteome</keyword>
<dbReference type="Pfam" id="PF12766">
    <property type="entry name" value="Pyridox_oxase_2"/>
    <property type="match status" value="1"/>
</dbReference>
<dbReference type="PANTHER" id="PTHR28243:SF1">
    <property type="entry name" value="PYRIDOXAMINE 5'-PHOSPHATE OXIDASE ALR4036 FAMILY FMN-BINDING DOMAIN-CONTAINING PROTEIN"/>
    <property type="match status" value="1"/>
</dbReference>
<sequence length="219" mass="24630">MTSSPYSTASLKSAYGRNRWNGLQLATIDPVANMPEIRTLACIDLLEVKGQSAPLLVLSTDVRTPKVSQILANPRVQVLWWFGDTHEQFRISGVASIVAAPGTPTYDSLKDKINLPGDVDLETKRVEVFNAMPNYMSHYLRPTWGTPLRKAPHSETWPKVTLPTENSSDEDKLHYEEALKNFSLIVIEPVVVDYRSQQERVVSKKLDNGLWENEPVVMP</sequence>
<evidence type="ECO:0000259" key="1">
    <source>
        <dbReference type="Pfam" id="PF12766"/>
    </source>
</evidence>
<evidence type="ECO:0000313" key="3">
    <source>
        <dbReference type="Proteomes" id="UP000030669"/>
    </source>
</evidence>
<organism evidence="2 3">
    <name type="scientific">Gloeophyllum trabeum (strain ATCC 11539 / FP-39264 / Madison 617)</name>
    <name type="common">Brown rot fungus</name>
    <dbReference type="NCBI Taxonomy" id="670483"/>
    <lineage>
        <taxon>Eukaryota</taxon>
        <taxon>Fungi</taxon>
        <taxon>Dikarya</taxon>
        <taxon>Basidiomycota</taxon>
        <taxon>Agaricomycotina</taxon>
        <taxon>Agaricomycetes</taxon>
        <taxon>Gloeophyllales</taxon>
        <taxon>Gloeophyllaceae</taxon>
        <taxon>Gloeophyllum</taxon>
    </lineage>
</organism>